<dbReference type="EMBL" id="KK852415">
    <property type="protein sequence ID" value="KDR24394.1"/>
    <property type="molecule type" value="Genomic_DNA"/>
</dbReference>
<proteinExistence type="predicted"/>
<gene>
    <name evidence="2" type="ORF">L798_04347</name>
</gene>
<dbReference type="InParanoid" id="A0A067RWW4"/>
<accession>A0A067RWW4</accession>
<dbReference type="AlphaFoldDB" id="A0A067RWW4"/>
<feature type="region of interest" description="Disordered" evidence="1">
    <location>
        <begin position="18"/>
        <end position="43"/>
    </location>
</feature>
<sequence length="43" mass="4848">MCSGGYYKTRNSVNDERIKYQPVESLDQASTKPRLAQSEGPKD</sequence>
<protein>
    <submittedName>
        <fullName evidence="2">Uncharacterized protein</fullName>
    </submittedName>
</protein>
<keyword evidence="3" id="KW-1185">Reference proteome</keyword>
<name>A0A067RWW4_ZOONE</name>
<evidence type="ECO:0000256" key="1">
    <source>
        <dbReference type="SAM" id="MobiDB-lite"/>
    </source>
</evidence>
<evidence type="ECO:0000313" key="2">
    <source>
        <dbReference type="EMBL" id="KDR24394.1"/>
    </source>
</evidence>
<evidence type="ECO:0000313" key="3">
    <source>
        <dbReference type="Proteomes" id="UP000027135"/>
    </source>
</evidence>
<dbReference type="Proteomes" id="UP000027135">
    <property type="component" value="Unassembled WGS sequence"/>
</dbReference>
<organism evidence="2 3">
    <name type="scientific">Zootermopsis nevadensis</name>
    <name type="common">Dampwood termite</name>
    <dbReference type="NCBI Taxonomy" id="136037"/>
    <lineage>
        <taxon>Eukaryota</taxon>
        <taxon>Metazoa</taxon>
        <taxon>Ecdysozoa</taxon>
        <taxon>Arthropoda</taxon>
        <taxon>Hexapoda</taxon>
        <taxon>Insecta</taxon>
        <taxon>Pterygota</taxon>
        <taxon>Neoptera</taxon>
        <taxon>Polyneoptera</taxon>
        <taxon>Dictyoptera</taxon>
        <taxon>Blattodea</taxon>
        <taxon>Blattoidea</taxon>
        <taxon>Termitoidae</taxon>
        <taxon>Termopsidae</taxon>
        <taxon>Zootermopsis</taxon>
    </lineage>
</organism>
<reference evidence="2 3" key="1">
    <citation type="journal article" date="2014" name="Nat. Commun.">
        <title>Molecular traces of alternative social organization in a termite genome.</title>
        <authorList>
            <person name="Terrapon N."/>
            <person name="Li C."/>
            <person name="Robertson H.M."/>
            <person name="Ji L."/>
            <person name="Meng X."/>
            <person name="Booth W."/>
            <person name="Chen Z."/>
            <person name="Childers C.P."/>
            <person name="Glastad K.M."/>
            <person name="Gokhale K."/>
            <person name="Gowin J."/>
            <person name="Gronenberg W."/>
            <person name="Hermansen R.A."/>
            <person name="Hu H."/>
            <person name="Hunt B.G."/>
            <person name="Huylmans A.K."/>
            <person name="Khalil S.M."/>
            <person name="Mitchell R.D."/>
            <person name="Munoz-Torres M.C."/>
            <person name="Mustard J.A."/>
            <person name="Pan H."/>
            <person name="Reese J.T."/>
            <person name="Scharf M.E."/>
            <person name="Sun F."/>
            <person name="Vogel H."/>
            <person name="Xiao J."/>
            <person name="Yang W."/>
            <person name="Yang Z."/>
            <person name="Yang Z."/>
            <person name="Zhou J."/>
            <person name="Zhu J."/>
            <person name="Brent C.S."/>
            <person name="Elsik C.G."/>
            <person name="Goodisman M.A."/>
            <person name="Liberles D.A."/>
            <person name="Roe R.M."/>
            <person name="Vargo E.L."/>
            <person name="Vilcinskas A."/>
            <person name="Wang J."/>
            <person name="Bornberg-Bauer E."/>
            <person name="Korb J."/>
            <person name="Zhang G."/>
            <person name="Liebig J."/>
        </authorList>
    </citation>
    <scope>NUCLEOTIDE SEQUENCE [LARGE SCALE GENOMIC DNA]</scope>
    <source>
        <tissue evidence="2">Whole organism</tissue>
    </source>
</reference>